<reference evidence="3" key="1">
    <citation type="journal article" date="2017" name="Nat. Ecol. Evol.">
        <title>Genome expansion and lineage-specific genetic innovations in the forest pathogenic fungi Armillaria.</title>
        <authorList>
            <person name="Sipos G."/>
            <person name="Prasanna A.N."/>
            <person name="Walter M.C."/>
            <person name="O'Connor E."/>
            <person name="Balint B."/>
            <person name="Krizsan K."/>
            <person name="Kiss B."/>
            <person name="Hess J."/>
            <person name="Varga T."/>
            <person name="Slot J."/>
            <person name="Riley R."/>
            <person name="Boka B."/>
            <person name="Rigling D."/>
            <person name="Barry K."/>
            <person name="Lee J."/>
            <person name="Mihaltcheva S."/>
            <person name="LaButti K."/>
            <person name="Lipzen A."/>
            <person name="Waldron R."/>
            <person name="Moloney N.M."/>
            <person name="Sperisen C."/>
            <person name="Kredics L."/>
            <person name="Vagvoelgyi C."/>
            <person name="Patrignani A."/>
            <person name="Fitzpatrick D."/>
            <person name="Nagy I."/>
            <person name="Doyle S."/>
            <person name="Anderson J.B."/>
            <person name="Grigoriev I.V."/>
            <person name="Gueldener U."/>
            <person name="Muensterkoetter M."/>
            <person name="Nagy L.G."/>
        </authorList>
    </citation>
    <scope>NUCLEOTIDE SEQUENCE [LARGE SCALE GENOMIC DNA]</scope>
    <source>
        <strain evidence="3">28-4</strain>
    </source>
</reference>
<feature type="compositionally biased region" description="Gly residues" evidence="1">
    <location>
        <begin position="1"/>
        <end position="19"/>
    </location>
</feature>
<evidence type="ECO:0000256" key="1">
    <source>
        <dbReference type="SAM" id="MobiDB-lite"/>
    </source>
</evidence>
<name>A0A2H3B3V3_9AGAR</name>
<feature type="region of interest" description="Disordered" evidence="1">
    <location>
        <begin position="56"/>
        <end position="86"/>
    </location>
</feature>
<proteinExistence type="predicted"/>
<dbReference type="Proteomes" id="UP000218334">
    <property type="component" value="Unassembled WGS sequence"/>
</dbReference>
<evidence type="ECO:0008006" key="4">
    <source>
        <dbReference type="Google" id="ProtNLM"/>
    </source>
</evidence>
<feature type="region of interest" description="Disordered" evidence="1">
    <location>
        <begin position="1"/>
        <end position="21"/>
    </location>
</feature>
<evidence type="ECO:0000313" key="2">
    <source>
        <dbReference type="EMBL" id="PBK63564.1"/>
    </source>
</evidence>
<accession>A0A2H3B3V3</accession>
<evidence type="ECO:0000313" key="3">
    <source>
        <dbReference type="Proteomes" id="UP000218334"/>
    </source>
</evidence>
<organism evidence="2 3">
    <name type="scientific">Armillaria solidipes</name>
    <dbReference type="NCBI Taxonomy" id="1076256"/>
    <lineage>
        <taxon>Eukaryota</taxon>
        <taxon>Fungi</taxon>
        <taxon>Dikarya</taxon>
        <taxon>Basidiomycota</taxon>
        <taxon>Agaricomycotina</taxon>
        <taxon>Agaricomycetes</taxon>
        <taxon>Agaricomycetidae</taxon>
        <taxon>Agaricales</taxon>
        <taxon>Marasmiineae</taxon>
        <taxon>Physalacriaceae</taxon>
        <taxon>Armillaria</taxon>
    </lineage>
</organism>
<keyword evidence="3" id="KW-1185">Reference proteome</keyword>
<gene>
    <name evidence="2" type="ORF">ARMSODRAFT_979719</name>
</gene>
<dbReference type="EMBL" id="KZ293457">
    <property type="protein sequence ID" value="PBK63564.1"/>
    <property type="molecule type" value="Genomic_DNA"/>
</dbReference>
<dbReference type="AlphaFoldDB" id="A0A2H3B3V3"/>
<sequence>MATGGHGGATEAGGSGGVAGNDPPAEIGWQACLGAIQGNIYLTHNINDPDYSPHAANQDTWSLSGVPPKWGDPLPEPQPSSTMANDAPWTGCWPKLIRKPKVFKGDSDNIKRTHMFPNPYKVTFAQSYFEGKALDWWTLELEEMESESKKFCDAAIKEVYKKKMYDLHMGTRTTQEYFQELEKQAKQAGL</sequence>
<protein>
    <recommendedName>
        <fullName evidence="4">Retrotransposon gag domain-containing protein</fullName>
    </recommendedName>
</protein>